<dbReference type="Proteomes" id="UP000516305">
    <property type="component" value="Chromosome"/>
</dbReference>
<evidence type="ECO:0000256" key="1">
    <source>
        <dbReference type="ARBA" id="ARBA00005051"/>
    </source>
</evidence>
<evidence type="ECO:0000256" key="3">
    <source>
        <dbReference type="ARBA" id="ARBA00013253"/>
    </source>
</evidence>
<dbReference type="Pfam" id="PF01288">
    <property type="entry name" value="HPPK"/>
    <property type="match status" value="1"/>
</dbReference>
<keyword evidence="8" id="KW-0067">ATP-binding</keyword>
<dbReference type="Gene3D" id="3.30.70.560">
    <property type="entry name" value="7,8-Dihydro-6-hydroxymethylpterin-pyrophosphokinase HPPK"/>
    <property type="match status" value="1"/>
</dbReference>
<keyword evidence="6" id="KW-0547">Nucleotide-binding</keyword>
<dbReference type="GO" id="GO:0046656">
    <property type="term" value="P:folic acid biosynthetic process"/>
    <property type="evidence" value="ECO:0007669"/>
    <property type="project" value="UniProtKB-KW"/>
</dbReference>
<evidence type="ECO:0000256" key="11">
    <source>
        <dbReference type="ARBA" id="ARBA00029766"/>
    </source>
</evidence>
<dbReference type="EMBL" id="CP060139">
    <property type="protein sequence ID" value="QNR23079.1"/>
    <property type="molecule type" value="Genomic_DNA"/>
</dbReference>
<comment type="pathway">
    <text evidence="1">Cofactor biosynthesis; tetrahydrofolate biosynthesis; 2-amino-4-hydroxy-6-hydroxymethyl-7,8-dihydropteridine diphosphate from 7,8-dihydroneopterin triphosphate: step 4/4.</text>
</comment>
<sequence length="168" mass="19313">MSKVVQGVYLLLGANLGNPPETFQRAIQLLNSSITISRKSSLFITAPWKMESENWFYNQVLEVETELYPDGLLRLILDVEGDLGRLRKGGQGYEDRLIDIDILLFGSQVYQGADLQVPHKFLHQRAFALMPLLELQPKCLEPGTDIPYENYLERLDEERQKIKKLEGY</sequence>
<keyword evidence="15" id="KW-1185">Reference proteome</keyword>
<dbReference type="AlphaFoldDB" id="A0A7H0VBI1"/>
<dbReference type="GO" id="GO:0005524">
    <property type="term" value="F:ATP binding"/>
    <property type="evidence" value="ECO:0007669"/>
    <property type="project" value="UniProtKB-KW"/>
</dbReference>
<evidence type="ECO:0000313" key="14">
    <source>
        <dbReference type="EMBL" id="QNR23079.1"/>
    </source>
</evidence>
<evidence type="ECO:0000256" key="9">
    <source>
        <dbReference type="ARBA" id="ARBA00022909"/>
    </source>
</evidence>
<protein>
    <recommendedName>
        <fullName evidence="4">2-amino-4-hydroxy-6-hydroxymethyldihydropteridine pyrophosphokinase</fullName>
        <ecNumber evidence="3">2.7.6.3</ecNumber>
    </recommendedName>
    <alternativeName>
        <fullName evidence="11">6-hydroxymethyl-7,8-dihydropterin pyrophosphokinase</fullName>
    </alternativeName>
    <alternativeName>
        <fullName evidence="12">7,8-dihydro-6-hydroxymethylpterin-pyrophosphokinase</fullName>
    </alternativeName>
</protein>
<dbReference type="SUPFAM" id="SSF55083">
    <property type="entry name" value="6-hydroxymethyl-7,8-dihydropterin pyrophosphokinase, HPPK"/>
    <property type="match status" value="1"/>
</dbReference>
<dbReference type="CDD" id="cd00483">
    <property type="entry name" value="HPPK"/>
    <property type="match status" value="1"/>
</dbReference>
<dbReference type="KEGG" id="chyd:H4K34_11900"/>
<evidence type="ECO:0000256" key="2">
    <source>
        <dbReference type="ARBA" id="ARBA00005810"/>
    </source>
</evidence>
<reference evidence="14 15" key="1">
    <citation type="submission" date="2020-08" db="EMBL/GenBank/DDBJ databases">
        <title>Croceimicrobium hydrocarbonivorans gen. nov., sp. nov., a novel marine bacterium isolated from a bacterial consortium that degrades polyethylene terephthalate.</title>
        <authorList>
            <person name="Liu R."/>
        </authorList>
    </citation>
    <scope>NUCLEOTIDE SEQUENCE [LARGE SCALE GENOMIC DNA]</scope>
    <source>
        <strain evidence="14 15">A20-9</strain>
    </source>
</reference>
<keyword evidence="9" id="KW-0289">Folate biosynthesis</keyword>
<evidence type="ECO:0000313" key="15">
    <source>
        <dbReference type="Proteomes" id="UP000516305"/>
    </source>
</evidence>
<dbReference type="RefSeq" id="WP_210757615.1">
    <property type="nucleotide sequence ID" value="NZ_CP060139.1"/>
</dbReference>
<dbReference type="EC" id="2.7.6.3" evidence="3"/>
<dbReference type="InterPro" id="IPR000550">
    <property type="entry name" value="Hppk"/>
</dbReference>
<dbReference type="InterPro" id="IPR035907">
    <property type="entry name" value="Hppk_sf"/>
</dbReference>
<evidence type="ECO:0000259" key="13">
    <source>
        <dbReference type="Pfam" id="PF01288"/>
    </source>
</evidence>
<dbReference type="UniPathway" id="UPA00077">
    <property type="reaction ID" value="UER00155"/>
</dbReference>
<dbReference type="GO" id="GO:0016301">
    <property type="term" value="F:kinase activity"/>
    <property type="evidence" value="ECO:0007669"/>
    <property type="project" value="UniProtKB-KW"/>
</dbReference>
<evidence type="ECO:0000256" key="4">
    <source>
        <dbReference type="ARBA" id="ARBA00016218"/>
    </source>
</evidence>
<evidence type="ECO:0000256" key="5">
    <source>
        <dbReference type="ARBA" id="ARBA00022679"/>
    </source>
</evidence>
<dbReference type="PANTHER" id="PTHR43071:SF1">
    <property type="entry name" value="2-AMINO-4-HYDROXY-6-HYDROXYMETHYLDIHYDROPTERIDINE PYROPHOSPHOKINASE"/>
    <property type="match status" value="1"/>
</dbReference>
<evidence type="ECO:0000256" key="10">
    <source>
        <dbReference type="ARBA" id="ARBA00029409"/>
    </source>
</evidence>
<comment type="function">
    <text evidence="10">Catalyzes the transfer of pyrophosphate from adenosine triphosphate (ATP) to 6-hydroxymethyl-7,8-dihydropterin, an enzymatic step in folate biosynthesis pathway.</text>
</comment>
<keyword evidence="5 14" id="KW-0808">Transferase</keyword>
<evidence type="ECO:0000256" key="12">
    <source>
        <dbReference type="ARBA" id="ARBA00033413"/>
    </source>
</evidence>
<keyword evidence="7 14" id="KW-0418">Kinase</keyword>
<feature type="domain" description="7,8-dihydro-6-hydroxymethylpterin-pyrophosphokinase" evidence="13">
    <location>
        <begin position="9"/>
        <end position="137"/>
    </location>
</feature>
<name>A0A7H0VBI1_9FLAO</name>
<dbReference type="GO" id="GO:0046654">
    <property type="term" value="P:tetrahydrofolate biosynthetic process"/>
    <property type="evidence" value="ECO:0007669"/>
    <property type="project" value="UniProtKB-UniPathway"/>
</dbReference>
<gene>
    <name evidence="14" type="primary">folK</name>
    <name evidence="14" type="ORF">H4K34_11900</name>
</gene>
<dbReference type="NCBIfam" id="TIGR01498">
    <property type="entry name" value="folK"/>
    <property type="match status" value="1"/>
</dbReference>
<proteinExistence type="inferred from homology"/>
<evidence type="ECO:0000256" key="8">
    <source>
        <dbReference type="ARBA" id="ARBA00022840"/>
    </source>
</evidence>
<dbReference type="GO" id="GO:0003848">
    <property type="term" value="F:2-amino-4-hydroxy-6-hydroxymethyldihydropteridine diphosphokinase activity"/>
    <property type="evidence" value="ECO:0007669"/>
    <property type="project" value="UniProtKB-EC"/>
</dbReference>
<accession>A0A7H0VBI1</accession>
<evidence type="ECO:0000256" key="7">
    <source>
        <dbReference type="ARBA" id="ARBA00022777"/>
    </source>
</evidence>
<comment type="similarity">
    <text evidence="2">Belongs to the HPPK family.</text>
</comment>
<dbReference type="PANTHER" id="PTHR43071">
    <property type="entry name" value="2-AMINO-4-HYDROXY-6-HYDROXYMETHYLDIHYDROPTERIDINE PYROPHOSPHOKINASE"/>
    <property type="match status" value="1"/>
</dbReference>
<organism evidence="14 15">
    <name type="scientific">Croceimicrobium hydrocarbonivorans</name>
    <dbReference type="NCBI Taxonomy" id="2761580"/>
    <lineage>
        <taxon>Bacteria</taxon>
        <taxon>Pseudomonadati</taxon>
        <taxon>Bacteroidota</taxon>
        <taxon>Flavobacteriia</taxon>
        <taxon>Flavobacteriales</taxon>
        <taxon>Owenweeksiaceae</taxon>
        <taxon>Croceimicrobium</taxon>
    </lineage>
</organism>
<evidence type="ECO:0000256" key="6">
    <source>
        <dbReference type="ARBA" id="ARBA00022741"/>
    </source>
</evidence>